<organism evidence="1 2">
    <name type="scientific">Desulfoscipio gibsoniae DSM 7213</name>
    <dbReference type="NCBI Taxonomy" id="767817"/>
    <lineage>
        <taxon>Bacteria</taxon>
        <taxon>Bacillati</taxon>
        <taxon>Bacillota</taxon>
        <taxon>Clostridia</taxon>
        <taxon>Eubacteriales</taxon>
        <taxon>Desulfallaceae</taxon>
        <taxon>Desulfoscipio</taxon>
    </lineage>
</organism>
<dbReference type="eggNOG" id="ENOG5033W3J">
    <property type="taxonomic scope" value="Bacteria"/>
</dbReference>
<dbReference type="AlphaFoldDB" id="R4KEW7"/>
<dbReference type="InterPro" id="IPR036388">
    <property type="entry name" value="WH-like_DNA-bd_sf"/>
</dbReference>
<dbReference type="EMBL" id="CP003273">
    <property type="protein sequence ID" value="AGL01129.1"/>
    <property type="molecule type" value="Genomic_DNA"/>
</dbReference>
<sequence length="146" mass="16131">MSFNQAAIKKRGRPKKNVDLARVLELVSAEKTDQEIAGELGVSVRTLRTFRKEHGILSAIGHGGARRGAGKKRISGGPYEPYMERQQAIDARVNSVDARLRVGRDCLCSDQWLRWAGSAFEYDKGMGRYVSRIAGFGIPAVVRQQG</sequence>
<proteinExistence type="predicted"/>
<protein>
    <submittedName>
        <fullName evidence="1">AT hook motif protein</fullName>
    </submittedName>
</protein>
<evidence type="ECO:0000313" key="2">
    <source>
        <dbReference type="Proteomes" id="UP000013520"/>
    </source>
</evidence>
<dbReference type="OrthoDB" id="9843393at2"/>
<dbReference type="InterPro" id="IPR017956">
    <property type="entry name" value="AT_hook_DNA-bd_motif"/>
</dbReference>
<name>R4KEW7_9FIRM</name>
<dbReference type="Gene3D" id="1.10.10.10">
    <property type="entry name" value="Winged helix-like DNA-binding domain superfamily/Winged helix DNA-binding domain"/>
    <property type="match status" value="1"/>
</dbReference>
<evidence type="ECO:0000313" key="1">
    <source>
        <dbReference type="EMBL" id="AGL01129.1"/>
    </source>
</evidence>
<accession>R4KEW7</accession>
<dbReference type="KEGG" id="dgi:Desgi_1658"/>
<dbReference type="RefSeq" id="WP_006524367.1">
    <property type="nucleotide sequence ID" value="NC_021184.1"/>
</dbReference>
<keyword evidence="2" id="KW-1185">Reference proteome</keyword>
<reference evidence="1 2" key="1">
    <citation type="submission" date="2012-01" db="EMBL/GenBank/DDBJ databases">
        <title>Complete sequence of Desulfotomaculum gibsoniae DSM 7213.</title>
        <authorList>
            <consortium name="US DOE Joint Genome Institute"/>
            <person name="Lucas S."/>
            <person name="Han J."/>
            <person name="Lapidus A."/>
            <person name="Cheng J.-F."/>
            <person name="Goodwin L."/>
            <person name="Pitluck S."/>
            <person name="Peters L."/>
            <person name="Ovchinnikova G."/>
            <person name="Teshima H."/>
            <person name="Detter J.C."/>
            <person name="Han C."/>
            <person name="Tapia R."/>
            <person name="Land M."/>
            <person name="Hauser L."/>
            <person name="Kyrpides N."/>
            <person name="Ivanova N."/>
            <person name="Pagani I."/>
            <person name="Parshina S."/>
            <person name="Plugge C."/>
            <person name="Muyzer G."/>
            <person name="Kuever J."/>
            <person name="Ivanova A."/>
            <person name="Nazina T."/>
            <person name="Klenk H.-P."/>
            <person name="Brambilla E."/>
            <person name="Spring S."/>
            <person name="Stams A.F."/>
            <person name="Woyke T."/>
        </authorList>
    </citation>
    <scope>NUCLEOTIDE SEQUENCE [LARGE SCALE GENOMIC DNA]</scope>
    <source>
        <strain evidence="1 2">DSM 7213</strain>
    </source>
</reference>
<gene>
    <name evidence="1" type="ORF">Desgi_1658</name>
</gene>
<dbReference type="STRING" id="767817.Desgi_1658"/>
<dbReference type="HOGENOM" id="CLU_1774374_0_0_9"/>
<dbReference type="GO" id="GO:0003677">
    <property type="term" value="F:DNA binding"/>
    <property type="evidence" value="ECO:0007669"/>
    <property type="project" value="InterPro"/>
</dbReference>
<dbReference type="Proteomes" id="UP000013520">
    <property type="component" value="Chromosome"/>
</dbReference>
<dbReference type="Pfam" id="PF02178">
    <property type="entry name" value="AT_hook"/>
    <property type="match status" value="1"/>
</dbReference>